<evidence type="ECO:0000313" key="1">
    <source>
        <dbReference type="EMBL" id="EQB47542.1"/>
    </source>
</evidence>
<proteinExistence type="predicted"/>
<name>T0JWU8_COLGC</name>
<accession>T0JWU8</accession>
<dbReference type="Proteomes" id="UP000015530">
    <property type="component" value="Unassembled WGS sequence"/>
</dbReference>
<reference evidence="2" key="1">
    <citation type="journal article" date="2013" name="Mol. Plant Microbe Interact.">
        <title>Global aspects of pacC regulation of pathogenicity genes in Colletotrichum gloeosporioides as revealed by transcriptome analysis.</title>
        <authorList>
            <person name="Alkan N."/>
            <person name="Meng X."/>
            <person name="Friedlander G."/>
            <person name="Reuveni E."/>
            <person name="Sukno S."/>
            <person name="Sherman A."/>
            <person name="Thon M."/>
            <person name="Fluhr R."/>
            <person name="Prusky D."/>
        </authorList>
    </citation>
    <scope>NUCLEOTIDE SEQUENCE [LARGE SCALE GENOMIC DNA]</scope>
    <source>
        <strain evidence="2">Cg-14</strain>
    </source>
</reference>
<organism evidence="1 2">
    <name type="scientific">Colletotrichum gloeosporioides (strain Cg-14)</name>
    <name type="common">Anthracnose fungus</name>
    <name type="synonym">Glomerella cingulata</name>
    <dbReference type="NCBI Taxonomy" id="1237896"/>
    <lineage>
        <taxon>Eukaryota</taxon>
        <taxon>Fungi</taxon>
        <taxon>Dikarya</taxon>
        <taxon>Ascomycota</taxon>
        <taxon>Pezizomycotina</taxon>
        <taxon>Sordariomycetes</taxon>
        <taxon>Hypocreomycetidae</taxon>
        <taxon>Glomerellales</taxon>
        <taxon>Glomerellaceae</taxon>
        <taxon>Colletotrichum</taxon>
        <taxon>Colletotrichum gloeosporioides species complex</taxon>
    </lineage>
</organism>
<protein>
    <submittedName>
        <fullName evidence="1">Uncharacterized protein</fullName>
    </submittedName>
</protein>
<sequence length="12" mass="1401">MHLLIIKHALIV</sequence>
<dbReference type="EMBL" id="AMYD01002904">
    <property type="protein sequence ID" value="EQB47542.1"/>
    <property type="molecule type" value="Genomic_DNA"/>
</dbReference>
<dbReference type="HOGENOM" id="CLU_3436807_0_0_1"/>
<evidence type="ECO:0000313" key="2">
    <source>
        <dbReference type="Proteomes" id="UP000015530"/>
    </source>
</evidence>
<comment type="caution">
    <text evidence="1">The sequence shown here is derived from an EMBL/GenBank/DDBJ whole genome shotgun (WGS) entry which is preliminary data.</text>
</comment>
<gene>
    <name evidence="1" type="ORF">CGLO_13295</name>
</gene>